<protein>
    <submittedName>
        <fullName evidence="2">Uncharacterized protein</fullName>
    </submittedName>
</protein>
<gene>
    <name evidence="2" type="ORF">EHAR0213_LOCUS10950</name>
</gene>
<feature type="region of interest" description="Disordered" evidence="1">
    <location>
        <begin position="56"/>
        <end position="76"/>
    </location>
</feature>
<feature type="region of interest" description="Disordered" evidence="1">
    <location>
        <begin position="95"/>
        <end position="116"/>
    </location>
</feature>
<accession>A0A7S3NBK5</accession>
<name>A0A7S3NBK5_9SPIT</name>
<dbReference type="AlphaFoldDB" id="A0A7S3NBK5"/>
<organism evidence="2">
    <name type="scientific">Euplotes harpa</name>
    <dbReference type="NCBI Taxonomy" id="151035"/>
    <lineage>
        <taxon>Eukaryota</taxon>
        <taxon>Sar</taxon>
        <taxon>Alveolata</taxon>
        <taxon>Ciliophora</taxon>
        <taxon>Intramacronucleata</taxon>
        <taxon>Spirotrichea</taxon>
        <taxon>Hypotrichia</taxon>
        <taxon>Euplotida</taxon>
        <taxon>Euplotidae</taxon>
        <taxon>Euplotes</taxon>
    </lineage>
</organism>
<sequence length="116" mass="13017">MPTSTHVNEVHKESCLNLSVHSRNSETDDPIRHPEMFRTIEDYDADDEVIYSVTGERCVPGTPTPTPEPLSSGENSARRYEEVGVIQIDLIEPIYSTAKYQRDEDSDSGESELSSE</sequence>
<reference evidence="2" key="1">
    <citation type="submission" date="2021-01" db="EMBL/GenBank/DDBJ databases">
        <authorList>
            <person name="Corre E."/>
            <person name="Pelletier E."/>
            <person name="Niang G."/>
            <person name="Scheremetjew M."/>
            <person name="Finn R."/>
            <person name="Kale V."/>
            <person name="Holt S."/>
            <person name="Cochrane G."/>
            <person name="Meng A."/>
            <person name="Brown T."/>
            <person name="Cohen L."/>
        </authorList>
    </citation>
    <scope>NUCLEOTIDE SEQUENCE</scope>
    <source>
        <strain evidence="2">FSP1.4</strain>
    </source>
</reference>
<evidence type="ECO:0000256" key="1">
    <source>
        <dbReference type="SAM" id="MobiDB-lite"/>
    </source>
</evidence>
<dbReference type="EMBL" id="HBII01026249">
    <property type="protein sequence ID" value="CAE0352034.1"/>
    <property type="molecule type" value="Transcribed_RNA"/>
</dbReference>
<evidence type="ECO:0000313" key="2">
    <source>
        <dbReference type="EMBL" id="CAE0352034.1"/>
    </source>
</evidence>
<proteinExistence type="predicted"/>
<feature type="compositionally biased region" description="Acidic residues" evidence="1">
    <location>
        <begin position="104"/>
        <end position="116"/>
    </location>
</feature>